<dbReference type="AlphaFoldDB" id="A0A8X6FAW1"/>
<gene>
    <name evidence="1" type="ORF">TNCT_689291</name>
</gene>
<sequence>MGKPFACSRTSDGSMNFSILYCQHIIPFNYRIIWSGRSRGENCCHGQNLLTTPGTFDWDKFTQDWLPNLLALMSFQPDYDN</sequence>
<accession>A0A8X6FAW1</accession>
<reference evidence="1" key="1">
    <citation type="submission" date="2020-07" db="EMBL/GenBank/DDBJ databases">
        <title>Multicomponent nature underlies the extraordinary mechanical properties of spider dragline silk.</title>
        <authorList>
            <person name="Kono N."/>
            <person name="Nakamura H."/>
            <person name="Mori M."/>
            <person name="Yoshida Y."/>
            <person name="Ohtoshi R."/>
            <person name="Malay A.D."/>
            <person name="Moran D.A.P."/>
            <person name="Tomita M."/>
            <person name="Numata K."/>
            <person name="Arakawa K."/>
        </authorList>
    </citation>
    <scope>NUCLEOTIDE SEQUENCE</scope>
</reference>
<protein>
    <submittedName>
        <fullName evidence="1">Uncharacterized protein</fullName>
    </submittedName>
</protein>
<name>A0A8X6FAW1_TRICU</name>
<organism evidence="1 2">
    <name type="scientific">Trichonephila clavata</name>
    <name type="common">Joro spider</name>
    <name type="synonym">Nephila clavata</name>
    <dbReference type="NCBI Taxonomy" id="2740835"/>
    <lineage>
        <taxon>Eukaryota</taxon>
        <taxon>Metazoa</taxon>
        <taxon>Ecdysozoa</taxon>
        <taxon>Arthropoda</taxon>
        <taxon>Chelicerata</taxon>
        <taxon>Arachnida</taxon>
        <taxon>Araneae</taxon>
        <taxon>Araneomorphae</taxon>
        <taxon>Entelegynae</taxon>
        <taxon>Araneoidea</taxon>
        <taxon>Nephilidae</taxon>
        <taxon>Trichonephila</taxon>
    </lineage>
</organism>
<evidence type="ECO:0000313" key="2">
    <source>
        <dbReference type="Proteomes" id="UP000887116"/>
    </source>
</evidence>
<dbReference type="Proteomes" id="UP000887116">
    <property type="component" value="Unassembled WGS sequence"/>
</dbReference>
<dbReference type="EMBL" id="BMAO01031308">
    <property type="protein sequence ID" value="GFQ74084.1"/>
    <property type="molecule type" value="Genomic_DNA"/>
</dbReference>
<evidence type="ECO:0000313" key="1">
    <source>
        <dbReference type="EMBL" id="GFQ74084.1"/>
    </source>
</evidence>
<proteinExistence type="predicted"/>
<keyword evidence="2" id="KW-1185">Reference proteome</keyword>
<comment type="caution">
    <text evidence="1">The sequence shown here is derived from an EMBL/GenBank/DDBJ whole genome shotgun (WGS) entry which is preliminary data.</text>
</comment>